<dbReference type="OrthoDB" id="590879at2759"/>
<dbReference type="PANTHER" id="PTHR32444">
    <property type="entry name" value="BULB-TYPE LECTIN DOMAIN-CONTAINING PROTEIN"/>
    <property type="match status" value="1"/>
</dbReference>
<dbReference type="Pfam" id="PF00024">
    <property type="entry name" value="PAN_1"/>
    <property type="match status" value="1"/>
</dbReference>
<keyword evidence="2 6" id="KW-0732">Signal</keyword>
<keyword evidence="3" id="KW-1015">Disulfide bond</keyword>
<dbReference type="PIRSF" id="PIRSF002686">
    <property type="entry name" value="SLG"/>
    <property type="match status" value="1"/>
</dbReference>
<dbReference type="InterPro" id="IPR036426">
    <property type="entry name" value="Bulb-type_lectin_dom_sf"/>
</dbReference>
<proteinExistence type="predicted"/>
<dbReference type="KEGG" id="cam:101498584"/>
<evidence type="ECO:0000256" key="4">
    <source>
        <dbReference type="ARBA" id="ARBA00023180"/>
    </source>
</evidence>
<dbReference type="Gene3D" id="2.90.10.30">
    <property type="match status" value="1"/>
</dbReference>
<keyword evidence="5" id="KW-0812">Transmembrane</keyword>
<dbReference type="InterPro" id="IPR000858">
    <property type="entry name" value="S_locus_glycoprot_dom"/>
</dbReference>
<comment type="function">
    <text evidence="1">Involved in sporophytic self-incompatibility system (the inability of flowering plants to achieve self-fertilization).</text>
</comment>
<gene>
    <name evidence="9" type="primary">LOC101498584</name>
</gene>
<evidence type="ECO:0000313" key="8">
    <source>
        <dbReference type="Proteomes" id="UP000087171"/>
    </source>
</evidence>
<feature type="chain" id="PRO_5010167965" evidence="6">
    <location>
        <begin position="24"/>
        <end position="501"/>
    </location>
</feature>
<evidence type="ECO:0000259" key="7">
    <source>
        <dbReference type="PROSITE" id="PS50948"/>
    </source>
</evidence>
<dbReference type="RefSeq" id="XP_004494144.1">
    <property type="nucleotide sequence ID" value="XM_004494087.3"/>
</dbReference>
<evidence type="ECO:0000256" key="6">
    <source>
        <dbReference type="SAM" id="SignalP"/>
    </source>
</evidence>
<keyword evidence="8" id="KW-1185">Reference proteome</keyword>
<dbReference type="Proteomes" id="UP000087171">
    <property type="component" value="Chromosome Ca3"/>
</dbReference>
<reference evidence="8" key="1">
    <citation type="journal article" date="2013" name="Nat. Biotechnol.">
        <title>Draft genome sequence of chickpea (Cicer arietinum) provides a resource for trait improvement.</title>
        <authorList>
            <person name="Varshney R.K."/>
            <person name="Song C."/>
            <person name="Saxena R.K."/>
            <person name="Azam S."/>
            <person name="Yu S."/>
            <person name="Sharpe A.G."/>
            <person name="Cannon S."/>
            <person name="Baek J."/>
            <person name="Rosen B.D."/>
            <person name="Tar'an B."/>
            <person name="Millan T."/>
            <person name="Zhang X."/>
            <person name="Ramsay L.D."/>
            <person name="Iwata A."/>
            <person name="Wang Y."/>
            <person name="Nelson W."/>
            <person name="Farmer A.D."/>
            <person name="Gaur P.M."/>
            <person name="Soderlund C."/>
            <person name="Penmetsa R.V."/>
            <person name="Xu C."/>
            <person name="Bharti A.K."/>
            <person name="He W."/>
            <person name="Winter P."/>
            <person name="Zhao S."/>
            <person name="Hane J.K."/>
            <person name="Carrasquilla-Garcia N."/>
            <person name="Condie J.A."/>
            <person name="Upadhyaya H.D."/>
            <person name="Luo M.C."/>
            <person name="Thudi M."/>
            <person name="Gowda C.L."/>
            <person name="Singh N.P."/>
            <person name="Lichtenzveig J."/>
            <person name="Gali K.K."/>
            <person name="Rubio J."/>
            <person name="Nadarajan N."/>
            <person name="Dolezel J."/>
            <person name="Bansal K.C."/>
            <person name="Xu X."/>
            <person name="Edwards D."/>
            <person name="Zhang G."/>
            <person name="Kahl G."/>
            <person name="Gil J."/>
            <person name="Singh K.B."/>
            <person name="Datta S.K."/>
            <person name="Jackson S.A."/>
            <person name="Wang J."/>
            <person name="Cook D.R."/>
        </authorList>
    </citation>
    <scope>NUCLEOTIDE SEQUENCE [LARGE SCALE GENOMIC DNA]</scope>
    <source>
        <strain evidence="8">cv. CDC Frontier</strain>
    </source>
</reference>
<organism evidence="8 9">
    <name type="scientific">Cicer arietinum</name>
    <name type="common">Chickpea</name>
    <name type="synonym">Garbanzo</name>
    <dbReference type="NCBI Taxonomy" id="3827"/>
    <lineage>
        <taxon>Eukaryota</taxon>
        <taxon>Viridiplantae</taxon>
        <taxon>Streptophyta</taxon>
        <taxon>Embryophyta</taxon>
        <taxon>Tracheophyta</taxon>
        <taxon>Spermatophyta</taxon>
        <taxon>Magnoliopsida</taxon>
        <taxon>eudicotyledons</taxon>
        <taxon>Gunneridae</taxon>
        <taxon>Pentapetalae</taxon>
        <taxon>rosids</taxon>
        <taxon>fabids</taxon>
        <taxon>Fabales</taxon>
        <taxon>Fabaceae</taxon>
        <taxon>Papilionoideae</taxon>
        <taxon>50 kb inversion clade</taxon>
        <taxon>NPAAA clade</taxon>
        <taxon>Hologalegina</taxon>
        <taxon>IRL clade</taxon>
        <taxon>Cicereae</taxon>
        <taxon>Cicer</taxon>
    </lineage>
</organism>
<keyword evidence="5" id="KW-0472">Membrane</keyword>
<evidence type="ECO:0000256" key="1">
    <source>
        <dbReference type="ARBA" id="ARBA00003061"/>
    </source>
</evidence>
<evidence type="ECO:0000256" key="3">
    <source>
        <dbReference type="ARBA" id="ARBA00023157"/>
    </source>
</evidence>
<dbReference type="InterPro" id="IPR035446">
    <property type="entry name" value="SLSG/EP1"/>
</dbReference>
<dbReference type="AlphaFoldDB" id="A0A1S2XT54"/>
<dbReference type="Pfam" id="PF01453">
    <property type="entry name" value="B_lectin"/>
    <property type="match status" value="1"/>
</dbReference>
<dbReference type="STRING" id="3827.A0A1S2XT54"/>
<protein>
    <submittedName>
        <fullName evidence="9">PAN domain-containing protein At5g03700</fullName>
    </submittedName>
</protein>
<name>A0A1S2XT54_CICAR</name>
<dbReference type="SUPFAM" id="SSF51110">
    <property type="entry name" value="alpha-D-mannose-specific plant lectins"/>
    <property type="match status" value="1"/>
</dbReference>
<evidence type="ECO:0000313" key="9">
    <source>
        <dbReference type="RefSeq" id="XP_004494144.1"/>
    </source>
</evidence>
<feature type="transmembrane region" description="Helical" evidence="5">
    <location>
        <begin position="431"/>
        <end position="455"/>
    </location>
</feature>
<feature type="signal peptide" evidence="6">
    <location>
        <begin position="1"/>
        <end position="23"/>
    </location>
</feature>
<accession>A0A1S2XT54</accession>
<dbReference type="InterPro" id="IPR003609">
    <property type="entry name" value="Pan_app"/>
</dbReference>
<sequence>MSSTHHLHFTIILVLFFSTKLPCFVNTSIPQQLLKGFSSIPLSSSKSFQPLLIDPTANFSLGFLRHNQYDLKLAVVHTPSSQPLWIANPTRSASWADTTRIFFNGSLVLWDPQKGVTWSTATYGERVVLLNTSNLQVQKQNKATPLWESFHFPTNTLVQDQNFTSNMSLLSSNALYSLRLGDTFMGLYANYGEEKGSLLSKRLLYWKHTALEAKATIVESEGPIYARVSTKGYIGMYQTSSKPVDVQKFNSFQQTSSFLLLRLELDGNLKGYYWDSTKSSWLLNYQAITETCELPNPCGSYGLCTPGQSSCSCLDNRARFEPGGCFIQNGNEDGELCAGDGIAGENGYRILRRNGVEPPHKALLEQVTTSSLEECEGLCEKNCSCWGALYSNGTGFCYVLDYPIGTMLGTGDESKVGYFKVRKGARKRNRVGVIFGIVVGVIFGTVVVGVGICAVRWKRMKKVNGKEEEEEEENWAGPGPYKNLGSASFRSIEMCSGSGVQ</sequence>
<dbReference type="Pfam" id="PF00954">
    <property type="entry name" value="S_locus_glycop"/>
    <property type="match status" value="1"/>
</dbReference>
<reference evidence="9" key="2">
    <citation type="submission" date="2025-08" db="UniProtKB">
        <authorList>
            <consortium name="RefSeq"/>
        </authorList>
    </citation>
    <scope>IDENTIFICATION</scope>
    <source>
        <tissue evidence="9">Etiolated seedlings</tissue>
    </source>
</reference>
<dbReference type="InterPro" id="IPR001480">
    <property type="entry name" value="Bulb-type_lectin_dom"/>
</dbReference>
<dbReference type="PROSITE" id="PS50948">
    <property type="entry name" value="PAN"/>
    <property type="match status" value="1"/>
</dbReference>
<keyword evidence="4" id="KW-0325">Glycoprotein</keyword>
<dbReference type="PANTHER" id="PTHR32444:SF108">
    <property type="entry name" value="OS02G0527900 PROTEIN"/>
    <property type="match status" value="1"/>
</dbReference>
<evidence type="ECO:0000256" key="2">
    <source>
        <dbReference type="ARBA" id="ARBA00022729"/>
    </source>
</evidence>
<feature type="domain" description="Apple" evidence="7">
    <location>
        <begin position="337"/>
        <end position="423"/>
    </location>
</feature>
<dbReference type="eggNOG" id="ENOG502QU25">
    <property type="taxonomic scope" value="Eukaryota"/>
</dbReference>
<dbReference type="GeneID" id="101498584"/>
<dbReference type="GO" id="GO:0048544">
    <property type="term" value="P:recognition of pollen"/>
    <property type="evidence" value="ECO:0007669"/>
    <property type="project" value="InterPro"/>
</dbReference>
<dbReference type="PaxDb" id="3827-XP_004494144.1"/>
<keyword evidence="5" id="KW-1133">Transmembrane helix</keyword>
<evidence type="ECO:0000256" key="5">
    <source>
        <dbReference type="SAM" id="Phobius"/>
    </source>
</evidence>